<name>A0A165SFY3_9AGAM</name>
<protein>
    <submittedName>
        <fullName evidence="3">Uncharacterized protein</fullName>
    </submittedName>
</protein>
<dbReference type="InParanoid" id="A0A165SFY3"/>
<feature type="compositionally biased region" description="Acidic residues" evidence="2">
    <location>
        <begin position="178"/>
        <end position="189"/>
    </location>
</feature>
<dbReference type="Proteomes" id="UP000076761">
    <property type="component" value="Unassembled WGS sequence"/>
</dbReference>
<evidence type="ECO:0000256" key="1">
    <source>
        <dbReference type="SAM" id="Coils"/>
    </source>
</evidence>
<feature type="region of interest" description="Disordered" evidence="2">
    <location>
        <begin position="316"/>
        <end position="375"/>
    </location>
</feature>
<keyword evidence="1" id="KW-0175">Coiled coil</keyword>
<dbReference type="OrthoDB" id="2681236at2759"/>
<dbReference type="EMBL" id="KV425574">
    <property type="protein sequence ID" value="KZT25099.1"/>
    <property type="molecule type" value="Genomic_DNA"/>
</dbReference>
<feature type="region of interest" description="Disordered" evidence="2">
    <location>
        <begin position="34"/>
        <end position="53"/>
    </location>
</feature>
<feature type="compositionally biased region" description="Basic residues" evidence="2">
    <location>
        <begin position="348"/>
        <end position="361"/>
    </location>
</feature>
<evidence type="ECO:0000313" key="3">
    <source>
        <dbReference type="EMBL" id="KZT25099.1"/>
    </source>
</evidence>
<proteinExistence type="predicted"/>
<organism evidence="3 4">
    <name type="scientific">Neolentinus lepideus HHB14362 ss-1</name>
    <dbReference type="NCBI Taxonomy" id="1314782"/>
    <lineage>
        <taxon>Eukaryota</taxon>
        <taxon>Fungi</taxon>
        <taxon>Dikarya</taxon>
        <taxon>Basidiomycota</taxon>
        <taxon>Agaricomycotina</taxon>
        <taxon>Agaricomycetes</taxon>
        <taxon>Gloeophyllales</taxon>
        <taxon>Gloeophyllaceae</taxon>
        <taxon>Neolentinus</taxon>
    </lineage>
</organism>
<evidence type="ECO:0000313" key="4">
    <source>
        <dbReference type="Proteomes" id="UP000076761"/>
    </source>
</evidence>
<gene>
    <name evidence="3" type="ORF">NEOLEDRAFT_1148331</name>
</gene>
<accession>A0A165SFY3</accession>
<keyword evidence="4" id="KW-1185">Reference proteome</keyword>
<feature type="region of interest" description="Disordered" evidence="2">
    <location>
        <begin position="170"/>
        <end position="191"/>
    </location>
</feature>
<sequence length="510" mass="57037">MTSSRVSFLPPVGDEIAMSPSFSDSTFLAFAQRSQDSDALEAPHPPFDETKEARPSLLDDANATYLTDPRRLSLANTTFLSTDINASCLNADIIYRVTSTPVKPTSSHARLLSTKHIDVVNTACMLEDQLRDMEQACAEAEERCKEKRRRIKELEAQVLVMDGQFEDSDVNPFLDPSSDIEEGEDDFGVSEERRVPSGRINPVKRAIGLGLDDFIICDTLDCQVQPPAARSVEDDDSTVNGHPSPTVSSLVHQEIQNSYVFHDGMSLPHFGGEIDNEKEKQKTTRASSFRNMIGKYAVRQTLEGIERKYKISGTLRRRNINMLHPSSPRSSDDENQSRSSPSPVDKSTHKRSFTHSIRNKMMKSLGRQRSSPKRVPLMESSALKAFLKSSKVSDTGGVSMSLKGSWRKRRGSLKDKENVVQTDSKPVRRRFSAVADKDFEAYLRGEEGPRSKASVTPTTIRQRHRRSVTLAHQESQEEGECSLLAKKVQIAEDPSLDTGHAYSTVKKRRY</sequence>
<evidence type="ECO:0000256" key="2">
    <source>
        <dbReference type="SAM" id="MobiDB-lite"/>
    </source>
</evidence>
<reference evidence="3 4" key="1">
    <citation type="journal article" date="2016" name="Mol. Biol. Evol.">
        <title>Comparative Genomics of Early-Diverging Mushroom-Forming Fungi Provides Insights into the Origins of Lignocellulose Decay Capabilities.</title>
        <authorList>
            <person name="Nagy L.G."/>
            <person name="Riley R."/>
            <person name="Tritt A."/>
            <person name="Adam C."/>
            <person name="Daum C."/>
            <person name="Floudas D."/>
            <person name="Sun H."/>
            <person name="Yadav J.S."/>
            <person name="Pangilinan J."/>
            <person name="Larsson K.H."/>
            <person name="Matsuura K."/>
            <person name="Barry K."/>
            <person name="Labutti K."/>
            <person name="Kuo R."/>
            <person name="Ohm R.A."/>
            <person name="Bhattacharya S.S."/>
            <person name="Shirouzu T."/>
            <person name="Yoshinaga Y."/>
            <person name="Martin F.M."/>
            <person name="Grigoriev I.V."/>
            <person name="Hibbett D.S."/>
        </authorList>
    </citation>
    <scope>NUCLEOTIDE SEQUENCE [LARGE SCALE GENOMIC DNA]</scope>
    <source>
        <strain evidence="3 4">HHB14362 ss-1</strain>
    </source>
</reference>
<dbReference type="AlphaFoldDB" id="A0A165SFY3"/>
<feature type="coiled-coil region" evidence="1">
    <location>
        <begin position="130"/>
        <end position="164"/>
    </location>
</feature>